<evidence type="ECO:0000259" key="4">
    <source>
        <dbReference type="Pfam" id="PF25483"/>
    </source>
</evidence>
<keyword evidence="3" id="KW-0472">Membrane</keyword>
<dbReference type="SUPFAM" id="SSF52266">
    <property type="entry name" value="SGNH hydrolase"/>
    <property type="match status" value="1"/>
</dbReference>
<protein>
    <submittedName>
        <fullName evidence="5">Phosphatase 2C (PP2C)-like protein</fullName>
    </submittedName>
</protein>
<comment type="similarity">
    <text evidence="1">Belongs to the 'GDSL' lipolytic enzyme family.</text>
</comment>
<dbReference type="AlphaFoldDB" id="A0A5D3D194"/>
<evidence type="ECO:0000256" key="3">
    <source>
        <dbReference type="SAM" id="Phobius"/>
    </source>
</evidence>
<comment type="caution">
    <text evidence="5">The sequence shown here is derived from an EMBL/GenBank/DDBJ whole genome shotgun (WGS) entry which is preliminary data.</text>
</comment>
<dbReference type="CDD" id="cd01837">
    <property type="entry name" value="SGNH_plant_lipase_like"/>
    <property type="match status" value="1"/>
</dbReference>
<keyword evidence="3" id="KW-1133">Transmembrane helix</keyword>
<reference evidence="5 6" key="1">
    <citation type="submission" date="2019-08" db="EMBL/GenBank/DDBJ databases">
        <title>Draft genome sequences of two oriental melons (Cucumis melo L. var makuwa).</title>
        <authorList>
            <person name="Kwon S.-Y."/>
        </authorList>
    </citation>
    <scope>NUCLEOTIDE SEQUENCE [LARGE SCALE GENOMIC DNA]</scope>
    <source>
        <strain evidence="6">cv. Chang Bougi</strain>
        <tissue evidence="5">Leaf</tissue>
    </source>
</reference>
<proteinExistence type="inferred from homology"/>
<dbReference type="InterPro" id="IPR057228">
    <property type="entry name" value="DUF7906"/>
</dbReference>
<keyword evidence="2" id="KW-0175">Coiled coil</keyword>
<evidence type="ECO:0000313" key="5">
    <source>
        <dbReference type="EMBL" id="TYK16229.1"/>
    </source>
</evidence>
<dbReference type="InterPro" id="IPR035669">
    <property type="entry name" value="SGNH_plant_lipase-like"/>
</dbReference>
<dbReference type="GO" id="GO:0016788">
    <property type="term" value="F:hydrolase activity, acting on ester bonds"/>
    <property type="evidence" value="ECO:0007669"/>
    <property type="project" value="InterPro"/>
</dbReference>
<gene>
    <name evidence="5" type="ORF">E5676_scaffold209G001580</name>
</gene>
<evidence type="ECO:0000256" key="1">
    <source>
        <dbReference type="ARBA" id="ARBA00008668"/>
    </source>
</evidence>
<dbReference type="Pfam" id="PF25483">
    <property type="entry name" value="DUF7906"/>
    <property type="match status" value="1"/>
</dbReference>
<dbReference type="EMBL" id="SSTD01008340">
    <property type="protein sequence ID" value="TYK16229.1"/>
    <property type="molecule type" value="Genomic_DNA"/>
</dbReference>
<dbReference type="Gene3D" id="3.40.50.1110">
    <property type="entry name" value="SGNH hydrolase"/>
    <property type="match status" value="1"/>
</dbReference>
<feature type="coiled-coil region" evidence="2">
    <location>
        <begin position="1046"/>
        <end position="1073"/>
    </location>
</feature>
<dbReference type="PANTHER" id="PTHR31515">
    <property type="entry name" value="TRANSMEMBRANE PROTEIN-RELATED"/>
    <property type="match status" value="1"/>
</dbReference>
<organism evidence="5 6">
    <name type="scientific">Cucumis melo var. makuwa</name>
    <name type="common">Oriental melon</name>
    <dbReference type="NCBI Taxonomy" id="1194695"/>
    <lineage>
        <taxon>Eukaryota</taxon>
        <taxon>Viridiplantae</taxon>
        <taxon>Streptophyta</taxon>
        <taxon>Embryophyta</taxon>
        <taxon>Tracheophyta</taxon>
        <taxon>Spermatophyta</taxon>
        <taxon>Magnoliopsida</taxon>
        <taxon>eudicotyledons</taxon>
        <taxon>Gunneridae</taxon>
        <taxon>Pentapetalae</taxon>
        <taxon>rosids</taxon>
        <taxon>fabids</taxon>
        <taxon>Cucurbitales</taxon>
        <taxon>Cucurbitaceae</taxon>
        <taxon>Benincaseae</taxon>
        <taxon>Cucumis</taxon>
    </lineage>
</organism>
<keyword evidence="3" id="KW-0812">Transmembrane</keyword>
<feature type="domain" description="DUF7906" evidence="4">
    <location>
        <begin position="407"/>
        <end position="672"/>
    </location>
</feature>
<evidence type="ECO:0000313" key="6">
    <source>
        <dbReference type="Proteomes" id="UP000321947"/>
    </source>
</evidence>
<dbReference type="Proteomes" id="UP000321947">
    <property type="component" value="Unassembled WGS sequence"/>
</dbReference>
<dbReference type="InterPro" id="IPR036514">
    <property type="entry name" value="SGNH_hydro_sf"/>
</dbReference>
<name>A0A5D3D194_CUCMM</name>
<sequence length="1145" mass="128684">MPNSSPCPSPTGSFNFASAKILLPASFLKLKTHKNKQPLIFSRAFTANFVFGDSLVEVGNNNYIPSLSRANYVPNGQELGFKTFTPPYLAPSTTGPLILRGINYASGSAGILNNTGKIFIARINMDAQIDNFANTRQDIITMIGLPSAIDLLRTSIFSITIGSNDFINNYFTPVLSDSGHRLIPPELFVGSMISRYRLQLTRLYNLGARKIVAVNVGPIGCIPYQRDSNPSLGNNCANSPNLMAQLFNSQLRGLLTELGARFQDSNFLYADAFHIVQDIVQNHASYGFENADSACCHIAGRYGGLFPCGPPSSVCVDRSKYVFWDSFHPSEAANSIIAGRLLNGDADDIWPINIRELELPLDSAPQAFRRDPGHPHWHHGAFHTVRDSVRNDVRRMLHSRAEVPFQVPLEVNIVLIGFNNDGAYRYLVDVHKLEEFLRASFPSHRPSCLETGEPIDIEHHLVYNAFAVGQAELIALEKALKETMIPAGTARETDFGREVPLFEVEATTVEPVFQKLYSYIFDIDNEGYSAESDRVMPIAIFIVNFDKVRMDPRNKEIDLDSLMYGKLDQLSDEDMKKQEGDYIYRYRYEGGGATQVWLGSGRYVVIDLSAGPCTYGKIETEEGSVSTRTLPRLRNVLFPRGFGAATDHSTLDNFMGELAALISTTIEHVIAPDVRFETVDMTTRLLIPIIILQNHNRYNIMEKGHNYSINVEAIEAEVKKMIHVGQEAVIIGGSHLLHRHEKLAVAVSKAMRSHSLQETKNDGRFHVHTKVYLDGAILREEMERSADVLAAGLLEVADPSLSDKFFLRQHWMDETEVSDDSVLKHKPLWATYQSKVGKKVKKTEKKQGDLHRTYGTRVLPVFVLSLADVDSKLTMEDESLVYASKDVVIVLEHQNEKIPLSYVSETHRRHADPSQAQRHILAGLASAVGGLTAPYERASHVHERAIVNWLWAAGCHPFGPFSNTSQVSRMLQDVALRNIIYARVDSALHRIRDTSETVQTFAAEHLKTPLGEPVKGKKNKTTTELWLEKFYKKTTNLPEPFPHELVERLEKYLDNLEEQLVDLSSLLYDHRLQDAHLNSSEIFQSSIFTQQYVDFVLSEEREKMRCCSIEYKYPVQSSQNYIYGGILLAGFVVYFLVIFFSSPVR</sequence>
<dbReference type="InterPro" id="IPR001087">
    <property type="entry name" value="GDSL"/>
</dbReference>
<dbReference type="PANTHER" id="PTHR31515:SF0">
    <property type="entry name" value="TRANSMEMBRANE PROTEIN"/>
    <property type="match status" value="1"/>
</dbReference>
<dbReference type="Pfam" id="PF00657">
    <property type="entry name" value="Lipase_GDSL"/>
    <property type="match status" value="1"/>
</dbReference>
<evidence type="ECO:0000256" key="2">
    <source>
        <dbReference type="SAM" id="Coils"/>
    </source>
</evidence>
<accession>A0A5D3D194</accession>
<feature type="transmembrane region" description="Helical" evidence="3">
    <location>
        <begin position="1121"/>
        <end position="1140"/>
    </location>
</feature>